<evidence type="ECO:0000256" key="1">
    <source>
        <dbReference type="ARBA" id="ARBA00004651"/>
    </source>
</evidence>
<sequence>MTAVSQQQKHFPALSALGACLLPATLSGCSSAPGFLDPQGPIARAQLGHFWFVVAMLAIVILPVLVLTPLILWRYRYGTSRAAYRPKWELTLWLDILIWGIPILIVVILSVVLWRQTHQLDPYRPLHSDQPPLEIQVVGYDWKWLFIYPEQHIATLGQLIVPVGRPVAFDLTSATVLQTFFIPALGSQIDVMNRMQTTLHLLADREGEFEGRNMQYNGDGFHEQRFTARAVNAQDFARFVADTRHEGIPLDQHNYRILARKGSTLEAAKALGESVTLPDDPLVRFSAVPDGLFDAIMRDAPLDWSELSPTTGGSATSAPATPHDTGGETSNPSASAASTTITTQGESAS</sequence>
<comment type="similarity">
    <text evidence="2">Belongs to the cytochrome c oxidase subunit 2 family.</text>
</comment>
<dbReference type="CDD" id="cd04212">
    <property type="entry name" value="CuRO_UO_II"/>
    <property type="match status" value="1"/>
</dbReference>
<keyword evidence="7" id="KW-0732">Signal</keyword>
<comment type="caution">
    <text evidence="16">The sequence shown here is derived from an EMBL/GenBank/DDBJ whole genome shotgun (WGS) entry which is preliminary data.</text>
</comment>
<evidence type="ECO:0000256" key="4">
    <source>
        <dbReference type="ARBA" id="ARBA00022475"/>
    </source>
</evidence>
<dbReference type="InterPro" id="IPR045187">
    <property type="entry name" value="CcO_II"/>
</dbReference>
<evidence type="ECO:0000259" key="14">
    <source>
        <dbReference type="PROSITE" id="PS50857"/>
    </source>
</evidence>
<dbReference type="InterPro" id="IPR011759">
    <property type="entry name" value="Cyt_c_oxidase_su2_TM_dom"/>
</dbReference>
<feature type="transmembrane region" description="Helical" evidence="13">
    <location>
        <begin position="92"/>
        <end position="114"/>
    </location>
</feature>
<name>A0ABV6G2R2_9GAMM</name>
<dbReference type="Gene3D" id="1.10.287.90">
    <property type="match status" value="1"/>
</dbReference>
<dbReference type="SUPFAM" id="SSF49503">
    <property type="entry name" value="Cupredoxins"/>
    <property type="match status" value="1"/>
</dbReference>
<evidence type="ECO:0000256" key="13">
    <source>
        <dbReference type="SAM" id="Phobius"/>
    </source>
</evidence>
<evidence type="ECO:0000256" key="11">
    <source>
        <dbReference type="ARBA" id="ARBA00023136"/>
    </source>
</evidence>
<dbReference type="PROSITE" id="PS50857">
    <property type="entry name" value="COX2_CUA"/>
    <property type="match status" value="1"/>
</dbReference>
<evidence type="ECO:0000256" key="10">
    <source>
        <dbReference type="ARBA" id="ARBA00023002"/>
    </source>
</evidence>
<feature type="compositionally biased region" description="Low complexity" evidence="12">
    <location>
        <begin position="308"/>
        <end position="322"/>
    </location>
</feature>
<evidence type="ECO:0000259" key="15">
    <source>
        <dbReference type="PROSITE" id="PS50999"/>
    </source>
</evidence>
<dbReference type="PROSITE" id="PS50999">
    <property type="entry name" value="COX2_TM"/>
    <property type="match status" value="1"/>
</dbReference>
<keyword evidence="11 13" id="KW-0472">Membrane</keyword>
<organism evidence="16 17">
    <name type="scientific">Kushneria aurantia</name>
    <dbReference type="NCBI Taxonomy" id="504092"/>
    <lineage>
        <taxon>Bacteria</taxon>
        <taxon>Pseudomonadati</taxon>
        <taxon>Pseudomonadota</taxon>
        <taxon>Gammaproteobacteria</taxon>
        <taxon>Oceanospirillales</taxon>
        <taxon>Halomonadaceae</taxon>
        <taxon>Kushneria</taxon>
    </lineage>
</organism>
<proteinExistence type="inferred from homology"/>
<keyword evidence="5" id="KW-0679">Respiratory chain</keyword>
<dbReference type="Proteomes" id="UP001589814">
    <property type="component" value="Unassembled WGS sequence"/>
</dbReference>
<reference evidence="16 17" key="1">
    <citation type="submission" date="2024-09" db="EMBL/GenBank/DDBJ databases">
        <authorList>
            <person name="Sun Q."/>
            <person name="Mori K."/>
        </authorList>
    </citation>
    <scope>NUCLEOTIDE SEQUENCE [LARGE SCALE GENOMIC DNA]</scope>
    <source>
        <strain evidence="16 17">CCM 7415</strain>
    </source>
</reference>
<dbReference type="RefSeq" id="WP_156826774.1">
    <property type="nucleotide sequence ID" value="NZ_JBHLVX010000023.1"/>
</dbReference>
<dbReference type="InterPro" id="IPR036257">
    <property type="entry name" value="Cyt_c_oxidase_su2_TM_sf"/>
</dbReference>
<keyword evidence="6 13" id="KW-0812">Transmembrane</keyword>
<evidence type="ECO:0000256" key="7">
    <source>
        <dbReference type="ARBA" id="ARBA00022729"/>
    </source>
</evidence>
<dbReference type="InterPro" id="IPR008972">
    <property type="entry name" value="Cupredoxin"/>
</dbReference>
<evidence type="ECO:0000313" key="17">
    <source>
        <dbReference type="Proteomes" id="UP001589814"/>
    </source>
</evidence>
<dbReference type="InterPro" id="IPR034227">
    <property type="entry name" value="CuRO_UO_II"/>
</dbReference>
<evidence type="ECO:0008006" key="18">
    <source>
        <dbReference type="Google" id="ProtNLM"/>
    </source>
</evidence>
<keyword evidence="17" id="KW-1185">Reference proteome</keyword>
<evidence type="ECO:0000256" key="9">
    <source>
        <dbReference type="ARBA" id="ARBA00022989"/>
    </source>
</evidence>
<dbReference type="InterPro" id="IPR002429">
    <property type="entry name" value="CcO_II-like_C"/>
</dbReference>
<evidence type="ECO:0000256" key="5">
    <source>
        <dbReference type="ARBA" id="ARBA00022660"/>
    </source>
</evidence>
<protein>
    <recommendedName>
        <fullName evidence="18">Ubiquinol oxidase subunit 2</fullName>
    </recommendedName>
</protein>
<evidence type="ECO:0000256" key="6">
    <source>
        <dbReference type="ARBA" id="ARBA00022692"/>
    </source>
</evidence>
<dbReference type="PANTHER" id="PTHR22888:SF18">
    <property type="entry name" value="CYTOCHROME BO(3) UBIQUINOL OXIDASE SUBUNIT 2"/>
    <property type="match status" value="1"/>
</dbReference>
<feature type="transmembrane region" description="Helical" evidence="13">
    <location>
        <begin position="50"/>
        <end position="72"/>
    </location>
</feature>
<dbReference type="Gene3D" id="2.60.40.420">
    <property type="entry name" value="Cupredoxins - blue copper proteins"/>
    <property type="match status" value="1"/>
</dbReference>
<feature type="domain" description="Cytochrome oxidase subunit II transmembrane region profile" evidence="15">
    <location>
        <begin position="27"/>
        <end position="124"/>
    </location>
</feature>
<evidence type="ECO:0000313" key="16">
    <source>
        <dbReference type="EMBL" id="MFC0267793.1"/>
    </source>
</evidence>
<feature type="region of interest" description="Disordered" evidence="12">
    <location>
        <begin position="304"/>
        <end position="349"/>
    </location>
</feature>
<evidence type="ECO:0000256" key="3">
    <source>
        <dbReference type="ARBA" id="ARBA00022448"/>
    </source>
</evidence>
<feature type="compositionally biased region" description="Low complexity" evidence="12">
    <location>
        <begin position="329"/>
        <end position="343"/>
    </location>
</feature>
<keyword evidence="4" id="KW-1003">Cell membrane</keyword>
<accession>A0ABV6G2R2</accession>
<dbReference type="PANTHER" id="PTHR22888">
    <property type="entry name" value="CYTOCHROME C OXIDASE, SUBUNIT II"/>
    <property type="match status" value="1"/>
</dbReference>
<dbReference type="EMBL" id="JBHLVX010000023">
    <property type="protein sequence ID" value="MFC0267793.1"/>
    <property type="molecule type" value="Genomic_DNA"/>
</dbReference>
<keyword evidence="10" id="KW-0560">Oxidoreductase</keyword>
<keyword evidence="8" id="KW-0249">Electron transport</keyword>
<gene>
    <name evidence="16" type="ORF">ACFFHW_07285</name>
</gene>
<dbReference type="SUPFAM" id="SSF81464">
    <property type="entry name" value="Cytochrome c oxidase subunit II-like, transmembrane region"/>
    <property type="match status" value="1"/>
</dbReference>
<comment type="subcellular location">
    <subcellularLocation>
        <location evidence="1">Cell membrane</location>
        <topology evidence="1">Multi-pass membrane protein</topology>
    </subcellularLocation>
</comment>
<evidence type="ECO:0000256" key="12">
    <source>
        <dbReference type="SAM" id="MobiDB-lite"/>
    </source>
</evidence>
<evidence type="ECO:0000256" key="2">
    <source>
        <dbReference type="ARBA" id="ARBA00007866"/>
    </source>
</evidence>
<feature type="domain" description="Cytochrome oxidase subunit II copper A binding" evidence="14">
    <location>
        <begin position="130"/>
        <end position="242"/>
    </location>
</feature>
<evidence type="ECO:0000256" key="8">
    <source>
        <dbReference type="ARBA" id="ARBA00022982"/>
    </source>
</evidence>
<keyword evidence="9 13" id="KW-1133">Transmembrane helix</keyword>
<keyword evidence="3" id="KW-0813">Transport</keyword>